<evidence type="ECO:0000256" key="1">
    <source>
        <dbReference type="ARBA" id="ARBA00004613"/>
    </source>
</evidence>
<evidence type="ECO:0000256" key="8">
    <source>
        <dbReference type="ARBA" id="ARBA00023198"/>
    </source>
</evidence>
<reference evidence="13" key="1">
    <citation type="submission" date="2017-11" db="EMBL/GenBank/DDBJ databases">
        <authorList>
            <person name="Lima N.C."/>
            <person name="Parody-Merino A.M."/>
            <person name="Battley P.F."/>
            <person name="Fidler A.E."/>
            <person name="Prosdocimi F."/>
        </authorList>
    </citation>
    <scope>NUCLEOTIDE SEQUENCE [LARGE SCALE GENOMIC DNA]</scope>
</reference>
<proteinExistence type="inferred from homology"/>
<dbReference type="Gene3D" id="2.60.40.1900">
    <property type="entry name" value="Beta-microseminoprotein (PSP94) domain"/>
    <property type="match status" value="1"/>
</dbReference>
<dbReference type="GO" id="GO:0005615">
    <property type="term" value="C:extracellular space"/>
    <property type="evidence" value="ECO:0007669"/>
    <property type="project" value="UniProtKB-KW"/>
</dbReference>
<evidence type="ECO:0000256" key="2">
    <source>
        <dbReference type="ARBA" id="ARBA00010352"/>
    </source>
</evidence>
<gene>
    <name evidence="12" type="ORF">llap_11135</name>
</gene>
<keyword evidence="7" id="KW-1015">Disulfide bond</keyword>
<keyword evidence="6" id="KW-0732">Signal</keyword>
<dbReference type="GO" id="GO:0005737">
    <property type="term" value="C:cytoplasm"/>
    <property type="evidence" value="ECO:0007669"/>
    <property type="project" value="TreeGrafter"/>
</dbReference>
<dbReference type="PANTHER" id="PTHR10500">
    <property type="entry name" value="BETA-MICROSEMINOPROTEIN"/>
    <property type="match status" value="1"/>
</dbReference>
<protein>
    <recommendedName>
        <fullName evidence="10">Prostate-associated microseminoprotein</fullName>
    </recommendedName>
</protein>
<accession>A0A2I0TXX7</accession>
<dbReference type="Pfam" id="PF05825">
    <property type="entry name" value="PSP94"/>
    <property type="match status" value="1"/>
</dbReference>
<keyword evidence="5" id="KW-0964">Secreted</keyword>
<evidence type="ECO:0000256" key="4">
    <source>
        <dbReference type="ARBA" id="ARBA00022514"/>
    </source>
</evidence>
<evidence type="ECO:0000256" key="6">
    <source>
        <dbReference type="ARBA" id="ARBA00022729"/>
    </source>
</evidence>
<dbReference type="GO" id="GO:0005125">
    <property type="term" value="F:cytokine activity"/>
    <property type="evidence" value="ECO:0007669"/>
    <property type="project" value="UniProtKB-KW"/>
</dbReference>
<dbReference type="GO" id="GO:0006954">
    <property type="term" value="P:inflammatory response"/>
    <property type="evidence" value="ECO:0007669"/>
    <property type="project" value="UniProtKB-KW"/>
</dbReference>
<feature type="compositionally biased region" description="Pro residues" evidence="11">
    <location>
        <begin position="51"/>
        <end position="61"/>
    </location>
</feature>
<evidence type="ECO:0000256" key="5">
    <source>
        <dbReference type="ARBA" id="ARBA00022525"/>
    </source>
</evidence>
<organism evidence="12 13">
    <name type="scientific">Limosa lapponica baueri</name>
    <dbReference type="NCBI Taxonomy" id="1758121"/>
    <lineage>
        <taxon>Eukaryota</taxon>
        <taxon>Metazoa</taxon>
        <taxon>Chordata</taxon>
        <taxon>Craniata</taxon>
        <taxon>Vertebrata</taxon>
        <taxon>Euteleostomi</taxon>
        <taxon>Archelosauria</taxon>
        <taxon>Archosauria</taxon>
        <taxon>Dinosauria</taxon>
        <taxon>Saurischia</taxon>
        <taxon>Theropoda</taxon>
        <taxon>Coelurosauria</taxon>
        <taxon>Aves</taxon>
        <taxon>Neognathae</taxon>
        <taxon>Neoaves</taxon>
        <taxon>Charadriiformes</taxon>
        <taxon>Scolopacidae</taxon>
        <taxon>Limosa</taxon>
    </lineage>
</organism>
<sequence length="204" mass="21583">MLPQDGEIQPAANAGKKGEAGKVTRTGYVTHVPPQADAAHAELGASAVFHSPPPGLGPPGQKPSSTSAMAMRVQKIGSAWGRLCLLLSLLLQLPGSQAKCYFQAKAPCEYEGKQFSLGESWLSTNCLLCTCLHPIGVGCCETTQHPIDFPDWCEAHYDSQTCQISVVQKANPSLPCVKSMEHEWGSAGTPEPLSNKVLGAGLSR</sequence>
<keyword evidence="4" id="KW-0202">Cytokine</keyword>
<feature type="region of interest" description="Disordered" evidence="11">
    <location>
        <begin position="1"/>
        <end position="22"/>
    </location>
</feature>
<evidence type="ECO:0000256" key="7">
    <source>
        <dbReference type="ARBA" id="ARBA00023157"/>
    </source>
</evidence>
<dbReference type="FunFam" id="2.60.40.1900:FF:000001">
    <property type="entry name" value="Beta-microseminoprotein"/>
    <property type="match status" value="1"/>
</dbReference>
<dbReference type="PANTHER" id="PTHR10500:SF4">
    <property type="entry name" value="PROSTATE-ASSOCIATED MICROSEMINOPROTEIN"/>
    <property type="match status" value="1"/>
</dbReference>
<dbReference type="Proteomes" id="UP000233556">
    <property type="component" value="Unassembled WGS sequence"/>
</dbReference>
<comment type="subcellular location">
    <subcellularLocation>
        <location evidence="1">Secreted</location>
    </subcellularLocation>
</comment>
<comment type="function">
    <text evidence="9">Acts as a ligand for C-C chemokine receptor CCR2. Signals through binding and activation of CCR2 and induces a strong chemotactic response and mobilization of intracellular calcium ions. Exhibits a chemotactic activity for monocytes and lymphocytes but not neutrophils.</text>
</comment>
<evidence type="ECO:0000256" key="10">
    <source>
        <dbReference type="ARBA" id="ARBA00067795"/>
    </source>
</evidence>
<keyword evidence="3" id="KW-0145">Chemotaxis</keyword>
<dbReference type="GO" id="GO:0006935">
    <property type="term" value="P:chemotaxis"/>
    <property type="evidence" value="ECO:0007669"/>
    <property type="project" value="UniProtKB-KW"/>
</dbReference>
<evidence type="ECO:0000256" key="3">
    <source>
        <dbReference type="ARBA" id="ARBA00022500"/>
    </source>
</evidence>
<dbReference type="AlphaFoldDB" id="A0A2I0TXX7"/>
<evidence type="ECO:0000313" key="12">
    <source>
        <dbReference type="EMBL" id="PKU38553.1"/>
    </source>
</evidence>
<dbReference type="OrthoDB" id="8452296at2759"/>
<evidence type="ECO:0000313" key="13">
    <source>
        <dbReference type="Proteomes" id="UP000233556"/>
    </source>
</evidence>
<evidence type="ECO:0000256" key="11">
    <source>
        <dbReference type="SAM" id="MobiDB-lite"/>
    </source>
</evidence>
<feature type="region of interest" description="Disordered" evidence="11">
    <location>
        <begin position="49"/>
        <end position="68"/>
    </location>
</feature>
<dbReference type="InterPro" id="IPR008735">
    <property type="entry name" value="PSP94"/>
</dbReference>
<comment type="similarity">
    <text evidence="2">Belongs to the beta-microseminoprotein family.</text>
</comment>
<keyword evidence="13" id="KW-1185">Reference proteome</keyword>
<name>A0A2I0TXX7_LIMLA</name>
<dbReference type="EMBL" id="KZ506713">
    <property type="protein sequence ID" value="PKU38553.1"/>
    <property type="molecule type" value="Genomic_DNA"/>
</dbReference>
<evidence type="ECO:0000256" key="9">
    <source>
        <dbReference type="ARBA" id="ARBA00055427"/>
    </source>
</evidence>
<keyword evidence="8" id="KW-0395">Inflammatory response</keyword>
<reference evidence="13" key="2">
    <citation type="submission" date="2017-12" db="EMBL/GenBank/DDBJ databases">
        <title>Genome sequence of the Bar-tailed Godwit (Limosa lapponica baueri).</title>
        <authorList>
            <person name="Lima N.C.B."/>
            <person name="Parody-Merino A.M."/>
            <person name="Battley P.F."/>
            <person name="Fidler A.E."/>
            <person name="Prosdocimi F."/>
        </authorList>
    </citation>
    <scope>NUCLEOTIDE SEQUENCE [LARGE SCALE GENOMIC DNA]</scope>
</reference>